<reference evidence="15" key="1">
    <citation type="submission" date="2020-10" db="EMBL/GenBank/DDBJ databases">
        <authorList>
            <person name="Gilroy R."/>
        </authorList>
    </citation>
    <scope>NUCLEOTIDE SEQUENCE</scope>
    <source>
        <strain evidence="15">CHK123-3438</strain>
    </source>
</reference>
<dbReference type="NCBIfam" id="TIGR00174">
    <property type="entry name" value="miaA"/>
    <property type="match status" value="1"/>
</dbReference>
<dbReference type="GO" id="GO:0052381">
    <property type="term" value="F:tRNA dimethylallyltransferase activity"/>
    <property type="evidence" value="ECO:0007669"/>
    <property type="project" value="UniProtKB-UniRule"/>
</dbReference>
<evidence type="ECO:0000256" key="3">
    <source>
        <dbReference type="ARBA" id="ARBA00005842"/>
    </source>
</evidence>
<dbReference type="InterPro" id="IPR018022">
    <property type="entry name" value="IPT"/>
</dbReference>
<dbReference type="Gene3D" id="1.10.20.140">
    <property type="match status" value="1"/>
</dbReference>
<evidence type="ECO:0000256" key="13">
    <source>
        <dbReference type="RuleBase" id="RU003785"/>
    </source>
</evidence>
<evidence type="ECO:0000256" key="14">
    <source>
        <dbReference type="SAM" id="MobiDB-lite"/>
    </source>
</evidence>
<comment type="caution">
    <text evidence="15">The sequence shown here is derived from an EMBL/GenBank/DDBJ whole genome shotgun (WGS) entry which is preliminary data.</text>
</comment>
<feature type="site" description="Interaction with substrate tRNA" evidence="10">
    <location>
        <position position="138"/>
    </location>
</feature>
<comment type="function">
    <text evidence="2 10 12">Catalyzes the transfer of a dimethylallyl group onto the adenine at position 37 in tRNAs that read codons beginning with uridine, leading to the formation of N6-(dimethylallyl)adenosine (i(6)A).</text>
</comment>
<feature type="region of interest" description="Interaction with substrate tRNA" evidence="10">
    <location>
        <begin position="36"/>
        <end position="39"/>
    </location>
</feature>
<evidence type="ECO:0000256" key="1">
    <source>
        <dbReference type="ARBA" id="ARBA00001946"/>
    </source>
</evidence>
<gene>
    <name evidence="10 15" type="primary">miaA</name>
    <name evidence="15" type="ORF">IAB60_11270</name>
</gene>
<dbReference type="InterPro" id="IPR027417">
    <property type="entry name" value="P-loop_NTPase"/>
</dbReference>
<evidence type="ECO:0000256" key="2">
    <source>
        <dbReference type="ARBA" id="ARBA00003213"/>
    </source>
</evidence>
<comment type="cofactor">
    <cofactor evidence="1 10">
        <name>Mg(2+)</name>
        <dbReference type="ChEBI" id="CHEBI:18420"/>
    </cofactor>
</comment>
<sequence length="353" mass="40082">MEKTPLIIITGPTAAGKTDLSIRLAKAIDGEIISADSMQVYRHMDIGSAKIRPEEMEGVPHHLIDVLDPAQEFNAAVFKQMAKQAVMEIRRGGRIPILVGGTGFYIQALLYDIDFDPPGKGQTDGAASGENPADGSIRRELEELAKKEGPEHLHKLLAQADPESAEAIHCNNVKRVIRALEYYRQTGEKISVHNAREREKESPYAFRYYVINMDRALLYQRIDQRVDRMMEQGLVDEVKKLKDMGCQRGMVSMQGLGYKEILDYLNGGCTLEEAVYILKRDTRHFAKRQLTWFKRERNVRWLDWEKFNFEPERMLQYILQDASGILGSLKDPGTKAASYADSGESNKTENETR</sequence>
<feature type="binding site" evidence="10">
    <location>
        <begin position="13"/>
        <end position="18"/>
    </location>
    <ligand>
        <name>substrate</name>
    </ligand>
</feature>
<keyword evidence="7 10" id="KW-0067">ATP-binding</keyword>
<dbReference type="Gene3D" id="3.40.50.300">
    <property type="entry name" value="P-loop containing nucleotide triphosphate hydrolases"/>
    <property type="match status" value="1"/>
</dbReference>
<dbReference type="InterPro" id="IPR039657">
    <property type="entry name" value="Dimethylallyltransferase"/>
</dbReference>
<evidence type="ECO:0000256" key="11">
    <source>
        <dbReference type="RuleBase" id="RU003783"/>
    </source>
</evidence>
<dbReference type="GO" id="GO:0005524">
    <property type="term" value="F:ATP binding"/>
    <property type="evidence" value="ECO:0007669"/>
    <property type="project" value="UniProtKB-UniRule"/>
</dbReference>
<evidence type="ECO:0000256" key="5">
    <source>
        <dbReference type="ARBA" id="ARBA00022694"/>
    </source>
</evidence>
<dbReference type="EMBL" id="DVKS01000187">
    <property type="protein sequence ID" value="HIT42652.1"/>
    <property type="molecule type" value="Genomic_DNA"/>
</dbReference>
<comment type="similarity">
    <text evidence="3 10 13">Belongs to the IPP transferase family.</text>
</comment>
<dbReference type="Proteomes" id="UP000886860">
    <property type="component" value="Unassembled WGS sequence"/>
</dbReference>
<reference evidence="15" key="2">
    <citation type="journal article" date="2021" name="PeerJ">
        <title>Extensive microbial diversity within the chicken gut microbiome revealed by metagenomics and culture.</title>
        <authorList>
            <person name="Gilroy R."/>
            <person name="Ravi A."/>
            <person name="Getino M."/>
            <person name="Pursley I."/>
            <person name="Horton D.L."/>
            <person name="Alikhan N.F."/>
            <person name="Baker D."/>
            <person name="Gharbi K."/>
            <person name="Hall N."/>
            <person name="Watson M."/>
            <person name="Adriaenssens E.M."/>
            <person name="Foster-Nyarko E."/>
            <person name="Jarju S."/>
            <person name="Secka A."/>
            <person name="Antonio M."/>
            <person name="Oren A."/>
            <person name="Chaudhuri R.R."/>
            <person name="La Ragione R."/>
            <person name="Hildebrand F."/>
            <person name="Pallen M.J."/>
        </authorList>
    </citation>
    <scope>NUCLEOTIDE SEQUENCE</scope>
    <source>
        <strain evidence="15">CHK123-3438</strain>
    </source>
</reference>
<dbReference type="PANTHER" id="PTHR11088:SF60">
    <property type="entry name" value="TRNA DIMETHYLALLYLTRANSFERASE"/>
    <property type="match status" value="1"/>
</dbReference>
<dbReference type="GO" id="GO:0006400">
    <property type="term" value="P:tRNA modification"/>
    <property type="evidence" value="ECO:0007669"/>
    <property type="project" value="TreeGrafter"/>
</dbReference>
<evidence type="ECO:0000313" key="15">
    <source>
        <dbReference type="EMBL" id="HIT42652.1"/>
    </source>
</evidence>
<keyword evidence="5 10" id="KW-0819">tRNA processing</keyword>
<comment type="catalytic activity">
    <reaction evidence="9 10 11">
        <text>adenosine(37) in tRNA + dimethylallyl diphosphate = N(6)-dimethylallyladenosine(37) in tRNA + diphosphate</text>
        <dbReference type="Rhea" id="RHEA:26482"/>
        <dbReference type="Rhea" id="RHEA-COMP:10162"/>
        <dbReference type="Rhea" id="RHEA-COMP:10375"/>
        <dbReference type="ChEBI" id="CHEBI:33019"/>
        <dbReference type="ChEBI" id="CHEBI:57623"/>
        <dbReference type="ChEBI" id="CHEBI:74411"/>
        <dbReference type="ChEBI" id="CHEBI:74415"/>
        <dbReference type="EC" id="2.5.1.75"/>
    </reaction>
</comment>
<keyword evidence="4 10" id="KW-0808">Transferase</keyword>
<feature type="region of interest" description="Disordered" evidence="14">
    <location>
        <begin position="331"/>
        <end position="353"/>
    </location>
</feature>
<evidence type="ECO:0000256" key="7">
    <source>
        <dbReference type="ARBA" id="ARBA00022840"/>
    </source>
</evidence>
<keyword evidence="8 10" id="KW-0460">Magnesium</keyword>
<dbReference type="HAMAP" id="MF_00185">
    <property type="entry name" value="IPP_trans"/>
    <property type="match status" value="1"/>
</dbReference>
<dbReference type="SUPFAM" id="SSF52540">
    <property type="entry name" value="P-loop containing nucleoside triphosphate hydrolases"/>
    <property type="match status" value="2"/>
</dbReference>
<evidence type="ECO:0000256" key="12">
    <source>
        <dbReference type="RuleBase" id="RU003784"/>
    </source>
</evidence>
<keyword evidence="6 10" id="KW-0547">Nucleotide-binding</keyword>
<feature type="site" description="Interaction with substrate tRNA" evidence="10">
    <location>
        <position position="102"/>
    </location>
</feature>
<name>A0A9D1GLD9_9FIRM</name>
<evidence type="ECO:0000256" key="10">
    <source>
        <dbReference type="HAMAP-Rule" id="MF_00185"/>
    </source>
</evidence>
<organism evidence="15 16">
    <name type="scientific">Candidatus Caccovicinus merdipullorum</name>
    <dbReference type="NCBI Taxonomy" id="2840724"/>
    <lineage>
        <taxon>Bacteria</taxon>
        <taxon>Bacillati</taxon>
        <taxon>Bacillota</taxon>
        <taxon>Clostridia</taxon>
        <taxon>Eubacteriales</taxon>
        <taxon>Candidatus Caccovicinus</taxon>
    </lineage>
</organism>
<feature type="compositionally biased region" description="Basic and acidic residues" evidence="14">
    <location>
        <begin position="344"/>
        <end position="353"/>
    </location>
</feature>
<evidence type="ECO:0000256" key="8">
    <source>
        <dbReference type="ARBA" id="ARBA00022842"/>
    </source>
</evidence>
<evidence type="ECO:0000256" key="6">
    <source>
        <dbReference type="ARBA" id="ARBA00022741"/>
    </source>
</evidence>
<feature type="binding site" evidence="10">
    <location>
        <begin position="11"/>
        <end position="18"/>
    </location>
    <ligand>
        <name>ATP</name>
        <dbReference type="ChEBI" id="CHEBI:30616"/>
    </ligand>
</feature>
<proteinExistence type="inferred from homology"/>
<comment type="caution">
    <text evidence="10">Lacks conserved residue(s) required for the propagation of feature annotation.</text>
</comment>
<dbReference type="EC" id="2.5.1.75" evidence="10"/>
<evidence type="ECO:0000313" key="16">
    <source>
        <dbReference type="Proteomes" id="UP000886860"/>
    </source>
</evidence>
<evidence type="ECO:0000256" key="9">
    <source>
        <dbReference type="ARBA" id="ARBA00049563"/>
    </source>
</evidence>
<protein>
    <recommendedName>
        <fullName evidence="10">tRNA dimethylallyltransferase</fullName>
        <ecNumber evidence="10">2.5.1.75</ecNumber>
    </recommendedName>
    <alternativeName>
        <fullName evidence="10">Dimethylallyl diphosphate:tRNA dimethylallyltransferase</fullName>
        <shortName evidence="10">DMAPP:tRNA dimethylallyltransferase</shortName>
        <shortName evidence="10">DMATase</shortName>
    </alternativeName>
    <alternativeName>
        <fullName evidence="10">Isopentenyl-diphosphate:tRNA isopentenyltransferase</fullName>
        <shortName evidence="10">IPP transferase</shortName>
        <shortName evidence="10">IPPT</shortName>
        <shortName evidence="10">IPTase</shortName>
    </alternativeName>
</protein>
<evidence type="ECO:0000256" key="4">
    <source>
        <dbReference type="ARBA" id="ARBA00022679"/>
    </source>
</evidence>
<comment type="subunit">
    <text evidence="10">Monomer.</text>
</comment>
<dbReference type="PANTHER" id="PTHR11088">
    <property type="entry name" value="TRNA DIMETHYLALLYLTRANSFERASE"/>
    <property type="match status" value="1"/>
</dbReference>
<dbReference type="AlphaFoldDB" id="A0A9D1GLD9"/>
<dbReference type="Pfam" id="PF01715">
    <property type="entry name" value="IPPT"/>
    <property type="match status" value="1"/>
</dbReference>
<accession>A0A9D1GLD9</accession>